<proteinExistence type="predicted"/>
<dbReference type="PROSITE" id="PS50048">
    <property type="entry name" value="ZN2_CY6_FUNGAL_2"/>
    <property type="match status" value="1"/>
</dbReference>
<keyword evidence="5" id="KW-0804">Transcription</keyword>
<keyword evidence="3" id="KW-0805">Transcription regulation</keyword>
<comment type="caution">
    <text evidence="9">The sequence shown here is derived from an EMBL/GenBank/DDBJ whole genome shotgun (WGS) entry which is preliminary data.</text>
</comment>
<dbReference type="SUPFAM" id="SSF57701">
    <property type="entry name" value="Zn2/Cys6 DNA-binding domain"/>
    <property type="match status" value="1"/>
</dbReference>
<dbReference type="Pfam" id="PF11951">
    <property type="entry name" value="Fungal_trans_2"/>
    <property type="match status" value="1"/>
</dbReference>
<dbReference type="Proteomes" id="UP001287356">
    <property type="component" value="Unassembled WGS sequence"/>
</dbReference>
<dbReference type="GO" id="GO:0008270">
    <property type="term" value="F:zinc ion binding"/>
    <property type="evidence" value="ECO:0007669"/>
    <property type="project" value="InterPro"/>
</dbReference>
<sequence>MAPPDSSLRRQRAHHTRARTGCNTYRIRRVRCDEQKPSCNRCVSTGRRCDGYVNNSQSLDAQHSRGSSQARSRTQRQDLAPIPQSLGVPLPRHNGQELRSFHFFLNVTAPVIAGVFDADFWLTDIPRTCHLDPAIWHAAVSLGAVHESCIASQGAAQEPTAFSLQQMNAVVRHLVHLPSSRTVLEERSRALTASVLFTYLYSIQGLYSQSSLHLGAAKNLIQEIEGRRTRKSRSRSATAEPVDPNAAPTTPECFTGNALPYTLKPLLSVVANLEVHSQAIQNVGVSVTPAVLGEADIYTAWRYYTAPAGISSSRLCQHGKCVPSRATPANLSRAGRAFESLLNALVTLSQQNSAEVARLVLEGEDALLLTLIRHQQPHSRAFRELDIAINIFARDTADECMCFGLANPAPTQHQKKAIDALRLYHATCYPVLFEKTPCDPPADGSPSPEIYHPLVLFGKPAHNSVDENSLHLDPRAALAGHVARTLDIAESILRDESPPARADASNFTPTLPTTQPLFIMAHIHGLAPALRRRVIELLRRYPRREGLYDSVFAAALAELSMEQERTLAAQEGKGGDGGSWAAVSSVQAGHTSGEREAMSVPPPASKLYGAAVTFTGAHSARVMMQTWADWVADKPGQEVALSW</sequence>
<evidence type="ECO:0000313" key="9">
    <source>
        <dbReference type="EMBL" id="KAK3384150.1"/>
    </source>
</evidence>
<evidence type="ECO:0000256" key="6">
    <source>
        <dbReference type="ARBA" id="ARBA00023242"/>
    </source>
</evidence>
<evidence type="ECO:0000256" key="4">
    <source>
        <dbReference type="ARBA" id="ARBA00023125"/>
    </source>
</evidence>
<dbReference type="GO" id="GO:0000981">
    <property type="term" value="F:DNA-binding transcription factor activity, RNA polymerase II-specific"/>
    <property type="evidence" value="ECO:0007669"/>
    <property type="project" value="InterPro"/>
</dbReference>
<feature type="region of interest" description="Disordered" evidence="7">
    <location>
        <begin position="54"/>
        <end position="88"/>
    </location>
</feature>
<reference evidence="9" key="2">
    <citation type="submission" date="2023-06" db="EMBL/GenBank/DDBJ databases">
        <authorList>
            <consortium name="Lawrence Berkeley National Laboratory"/>
            <person name="Haridas S."/>
            <person name="Hensen N."/>
            <person name="Bonometti L."/>
            <person name="Westerberg I."/>
            <person name="Brannstrom I.O."/>
            <person name="Guillou S."/>
            <person name="Cros-Aarteil S."/>
            <person name="Calhoun S."/>
            <person name="Kuo A."/>
            <person name="Mondo S."/>
            <person name="Pangilinan J."/>
            <person name="Riley R."/>
            <person name="Labutti K."/>
            <person name="Andreopoulos B."/>
            <person name="Lipzen A."/>
            <person name="Chen C."/>
            <person name="Yanf M."/>
            <person name="Daum C."/>
            <person name="Ng V."/>
            <person name="Clum A."/>
            <person name="Steindorff A."/>
            <person name="Ohm R."/>
            <person name="Martin F."/>
            <person name="Silar P."/>
            <person name="Natvig D."/>
            <person name="Lalanne C."/>
            <person name="Gautier V."/>
            <person name="Ament-Velasquez S.L."/>
            <person name="Kruys A."/>
            <person name="Hutchinson M.I."/>
            <person name="Powell A.J."/>
            <person name="Barry K."/>
            <person name="Miller A.N."/>
            <person name="Grigoriev I.V."/>
            <person name="Debuchy R."/>
            <person name="Gladieux P."/>
            <person name="Thoren M.H."/>
            <person name="Johannesson H."/>
        </authorList>
    </citation>
    <scope>NUCLEOTIDE SEQUENCE</scope>
    <source>
        <strain evidence="9">CBS 958.72</strain>
    </source>
</reference>
<dbReference type="InterPro" id="IPR052360">
    <property type="entry name" value="Transcr_Regulatory_Proteins"/>
</dbReference>
<gene>
    <name evidence="9" type="ORF">B0T24DRAFT_607410</name>
</gene>
<dbReference type="Gene3D" id="4.10.240.10">
    <property type="entry name" value="Zn(2)-C6 fungal-type DNA-binding domain"/>
    <property type="match status" value="1"/>
</dbReference>
<evidence type="ECO:0000313" key="10">
    <source>
        <dbReference type="Proteomes" id="UP001287356"/>
    </source>
</evidence>
<dbReference type="InterPro" id="IPR036864">
    <property type="entry name" value="Zn2-C6_fun-type_DNA-bd_sf"/>
</dbReference>
<keyword evidence="2" id="KW-0862">Zinc</keyword>
<feature type="compositionally biased region" description="Basic residues" evidence="7">
    <location>
        <begin position="9"/>
        <end position="18"/>
    </location>
</feature>
<dbReference type="InterPro" id="IPR001138">
    <property type="entry name" value="Zn2Cys6_DnaBD"/>
</dbReference>
<keyword evidence="4" id="KW-0238">DNA-binding</keyword>
<feature type="compositionally biased region" description="Polar residues" evidence="7">
    <location>
        <begin position="54"/>
        <end position="72"/>
    </location>
</feature>
<dbReference type="PANTHER" id="PTHR36206:SF12">
    <property type="entry name" value="ASPERCRYPTIN BIOSYNTHESIS CLUSTER-SPECIFIC TRANSCRIPTION REGULATOR ATNN-RELATED"/>
    <property type="match status" value="1"/>
</dbReference>
<evidence type="ECO:0000259" key="8">
    <source>
        <dbReference type="PROSITE" id="PS50048"/>
    </source>
</evidence>
<dbReference type="GO" id="GO:0003677">
    <property type="term" value="F:DNA binding"/>
    <property type="evidence" value="ECO:0007669"/>
    <property type="project" value="UniProtKB-KW"/>
</dbReference>
<feature type="region of interest" description="Disordered" evidence="7">
    <location>
        <begin position="567"/>
        <end position="602"/>
    </location>
</feature>
<evidence type="ECO:0000256" key="7">
    <source>
        <dbReference type="SAM" id="MobiDB-lite"/>
    </source>
</evidence>
<evidence type="ECO:0000256" key="5">
    <source>
        <dbReference type="ARBA" id="ARBA00023163"/>
    </source>
</evidence>
<dbReference type="PANTHER" id="PTHR36206">
    <property type="entry name" value="ASPERCRYPTIN BIOSYNTHESIS CLUSTER-SPECIFIC TRANSCRIPTION REGULATOR ATNN-RELATED"/>
    <property type="match status" value="1"/>
</dbReference>
<name>A0AAE0NMK8_9PEZI</name>
<evidence type="ECO:0000256" key="1">
    <source>
        <dbReference type="ARBA" id="ARBA00022723"/>
    </source>
</evidence>
<keyword evidence="6" id="KW-0539">Nucleus</keyword>
<feature type="domain" description="Zn(2)-C6 fungal-type" evidence="8">
    <location>
        <begin position="21"/>
        <end position="49"/>
    </location>
</feature>
<feature type="region of interest" description="Disordered" evidence="7">
    <location>
        <begin position="1"/>
        <end position="20"/>
    </location>
</feature>
<dbReference type="EMBL" id="JAULSN010000001">
    <property type="protein sequence ID" value="KAK3384150.1"/>
    <property type="molecule type" value="Genomic_DNA"/>
</dbReference>
<dbReference type="AlphaFoldDB" id="A0AAE0NMK8"/>
<reference evidence="9" key="1">
    <citation type="journal article" date="2023" name="Mol. Phylogenet. Evol.">
        <title>Genome-scale phylogeny and comparative genomics of the fungal order Sordariales.</title>
        <authorList>
            <person name="Hensen N."/>
            <person name="Bonometti L."/>
            <person name="Westerberg I."/>
            <person name="Brannstrom I.O."/>
            <person name="Guillou S."/>
            <person name="Cros-Aarteil S."/>
            <person name="Calhoun S."/>
            <person name="Haridas S."/>
            <person name="Kuo A."/>
            <person name="Mondo S."/>
            <person name="Pangilinan J."/>
            <person name="Riley R."/>
            <person name="LaButti K."/>
            <person name="Andreopoulos B."/>
            <person name="Lipzen A."/>
            <person name="Chen C."/>
            <person name="Yan M."/>
            <person name="Daum C."/>
            <person name="Ng V."/>
            <person name="Clum A."/>
            <person name="Steindorff A."/>
            <person name="Ohm R.A."/>
            <person name="Martin F."/>
            <person name="Silar P."/>
            <person name="Natvig D.O."/>
            <person name="Lalanne C."/>
            <person name="Gautier V."/>
            <person name="Ament-Velasquez S.L."/>
            <person name="Kruys A."/>
            <person name="Hutchinson M.I."/>
            <person name="Powell A.J."/>
            <person name="Barry K."/>
            <person name="Miller A.N."/>
            <person name="Grigoriev I.V."/>
            <person name="Debuchy R."/>
            <person name="Gladieux P."/>
            <person name="Hiltunen Thoren M."/>
            <person name="Johannesson H."/>
        </authorList>
    </citation>
    <scope>NUCLEOTIDE SEQUENCE</scope>
    <source>
        <strain evidence="9">CBS 958.72</strain>
    </source>
</reference>
<evidence type="ECO:0000256" key="2">
    <source>
        <dbReference type="ARBA" id="ARBA00022833"/>
    </source>
</evidence>
<keyword evidence="10" id="KW-1185">Reference proteome</keyword>
<protein>
    <recommendedName>
        <fullName evidence="8">Zn(2)-C6 fungal-type domain-containing protein</fullName>
    </recommendedName>
</protein>
<dbReference type="CDD" id="cd00067">
    <property type="entry name" value="GAL4"/>
    <property type="match status" value="1"/>
</dbReference>
<feature type="region of interest" description="Disordered" evidence="7">
    <location>
        <begin position="226"/>
        <end position="251"/>
    </location>
</feature>
<accession>A0AAE0NMK8</accession>
<dbReference type="Pfam" id="PF00172">
    <property type="entry name" value="Zn_clus"/>
    <property type="match status" value="1"/>
</dbReference>
<dbReference type="SMART" id="SM00066">
    <property type="entry name" value="GAL4"/>
    <property type="match status" value="1"/>
</dbReference>
<dbReference type="InterPro" id="IPR021858">
    <property type="entry name" value="Fun_TF"/>
</dbReference>
<organism evidence="9 10">
    <name type="scientific">Lasiosphaeria ovina</name>
    <dbReference type="NCBI Taxonomy" id="92902"/>
    <lineage>
        <taxon>Eukaryota</taxon>
        <taxon>Fungi</taxon>
        <taxon>Dikarya</taxon>
        <taxon>Ascomycota</taxon>
        <taxon>Pezizomycotina</taxon>
        <taxon>Sordariomycetes</taxon>
        <taxon>Sordariomycetidae</taxon>
        <taxon>Sordariales</taxon>
        <taxon>Lasiosphaeriaceae</taxon>
        <taxon>Lasiosphaeria</taxon>
    </lineage>
</organism>
<evidence type="ECO:0000256" key="3">
    <source>
        <dbReference type="ARBA" id="ARBA00023015"/>
    </source>
</evidence>
<keyword evidence="1" id="KW-0479">Metal-binding</keyword>